<dbReference type="EMBL" id="LRGB01000687">
    <property type="protein sequence ID" value="KZS16866.1"/>
    <property type="molecule type" value="Genomic_DNA"/>
</dbReference>
<dbReference type="InterPro" id="IPR031993">
    <property type="entry name" value="DUF4789"/>
</dbReference>
<evidence type="ECO:0000313" key="3">
    <source>
        <dbReference type="EMBL" id="KZS16866.1"/>
    </source>
</evidence>
<reference evidence="3 4" key="1">
    <citation type="submission" date="2016-03" db="EMBL/GenBank/DDBJ databases">
        <title>EvidentialGene: Evidence-directed Construction of Genes on Genomes.</title>
        <authorList>
            <person name="Gilbert D.G."/>
            <person name="Choi J.-H."/>
            <person name="Mockaitis K."/>
            <person name="Colbourne J."/>
            <person name="Pfrender M."/>
        </authorList>
    </citation>
    <scope>NUCLEOTIDE SEQUENCE [LARGE SCALE GENOMIC DNA]</scope>
    <source>
        <strain evidence="3 4">Xinb3</strain>
        <tissue evidence="3">Complete organism</tissue>
    </source>
</reference>
<accession>A0A164ZWG5</accession>
<dbReference type="Proteomes" id="UP000076858">
    <property type="component" value="Unassembled WGS sequence"/>
</dbReference>
<comment type="caution">
    <text evidence="3">The sequence shown here is derived from an EMBL/GenBank/DDBJ whole genome shotgun (WGS) entry which is preliminary data.</text>
</comment>
<proteinExistence type="predicted"/>
<organism evidence="3 4">
    <name type="scientific">Daphnia magna</name>
    <dbReference type="NCBI Taxonomy" id="35525"/>
    <lineage>
        <taxon>Eukaryota</taxon>
        <taxon>Metazoa</taxon>
        <taxon>Ecdysozoa</taxon>
        <taxon>Arthropoda</taxon>
        <taxon>Crustacea</taxon>
        <taxon>Branchiopoda</taxon>
        <taxon>Diplostraca</taxon>
        <taxon>Cladocera</taxon>
        <taxon>Anomopoda</taxon>
        <taxon>Daphniidae</taxon>
        <taxon>Daphnia</taxon>
    </lineage>
</organism>
<gene>
    <name evidence="3" type="ORF">APZ42_017490</name>
</gene>
<dbReference type="Pfam" id="PF16033">
    <property type="entry name" value="DUF4789"/>
    <property type="match status" value="1"/>
</dbReference>
<feature type="domain" description="DUF4789" evidence="2">
    <location>
        <begin position="121"/>
        <end position="222"/>
    </location>
</feature>
<dbReference type="PANTHER" id="PTHR21177:SF4">
    <property type="entry name" value="IP06524P"/>
    <property type="match status" value="1"/>
</dbReference>
<evidence type="ECO:0000313" key="4">
    <source>
        <dbReference type="Proteomes" id="UP000076858"/>
    </source>
</evidence>
<feature type="compositionally biased region" description="Polar residues" evidence="1">
    <location>
        <begin position="289"/>
        <end position="303"/>
    </location>
</feature>
<feature type="region of interest" description="Disordered" evidence="1">
    <location>
        <begin position="280"/>
        <end position="303"/>
    </location>
</feature>
<dbReference type="AlphaFoldDB" id="A0A164ZWG5"/>
<dbReference type="OrthoDB" id="6344666at2759"/>
<keyword evidence="4" id="KW-1185">Reference proteome</keyword>
<dbReference type="PANTHER" id="PTHR21177">
    <property type="entry name" value="IP06524P-RELATED"/>
    <property type="match status" value="1"/>
</dbReference>
<protein>
    <recommendedName>
        <fullName evidence="2">DUF4789 domain-containing protein</fullName>
    </recommendedName>
</protein>
<evidence type="ECO:0000256" key="1">
    <source>
        <dbReference type="SAM" id="MobiDB-lite"/>
    </source>
</evidence>
<sequence>MSYLRILKKFPNKTPTALVHYTNSTLDFVCLNTKIRNSKTVLVNYWIGQKTNCTSNKLEDLSRHPTEERFTTENFDPSTQSSLIISNDSPINSSRFGCLSWNEKYHLPDGQCYEVMTQGPCKNNQLFYADTEFENDGICDCDSSLLLLYSAETEECYQQNTQGPCKDGEWFALPDGMTVPICQPLPDGCLANGLYVFWSADYEGSTETSDNQCWELGTQGPCSQGETLERYITNHIGCQPRILNRVPKPHSALDNLVINGDSQGKKADRRSAGRSVAIAGLRPCGPGSRRSQNGKCRVNLNQG</sequence>
<evidence type="ECO:0000259" key="2">
    <source>
        <dbReference type="Pfam" id="PF16033"/>
    </source>
</evidence>
<name>A0A164ZWG5_9CRUS</name>